<dbReference type="InterPro" id="IPR039445">
    <property type="entry name" value="DauR-like_HTH"/>
</dbReference>
<keyword evidence="5" id="KW-1185">Reference proteome</keyword>
<dbReference type="EMBL" id="BMWH01000006">
    <property type="protein sequence ID" value="GGZ84003.1"/>
    <property type="molecule type" value="Genomic_DNA"/>
</dbReference>
<evidence type="ECO:0000313" key="4">
    <source>
        <dbReference type="EMBL" id="GGZ84003.1"/>
    </source>
</evidence>
<feature type="domain" description="YheO-like" evidence="2">
    <location>
        <begin position="16"/>
        <end position="126"/>
    </location>
</feature>
<evidence type="ECO:0000259" key="2">
    <source>
        <dbReference type="Pfam" id="PF08348"/>
    </source>
</evidence>
<dbReference type="AlphaFoldDB" id="A0A918VA11"/>
<dbReference type="Pfam" id="PF08348">
    <property type="entry name" value="PAS_6"/>
    <property type="match status" value="1"/>
</dbReference>
<reference evidence="4" key="2">
    <citation type="submission" date="2020-09" db="EMBL/GenBank/DDBJ databases">
        <authorList>
            <person name="Sun Q."/>
            <person name="Ohkuma M."/>
        </authorList>
    </citation>
    <scope>NUCLEOTIDE SEQUENCE</scope>
    <source>
        <strain evidence="4">JCM 5016</strain>
    </source>
</reference>
<dbReference type="GO" id="GO:0003677">
    <property type="term" value="F:DNA binding"/>
    <property type="evidence" value="ECO:0007669"/>
    <property type="project" value="UniProtKB-KW"/>
</dbReference>
<keyword evidence="4" id="KW-0238">DNA-binding</keyword>
<organism evidence="4 5">
    <name type="scientific">Streptomyces echinoruber</name>
    <dbReference type="NCBI Taxonomy" id="68898"/>
    <lineage>
        <taxon>Bacteria</taxon>
        <taxon>Bacillati</taxon>
        <taxon>Actinomycetota</taxon>
        <taxon>Actinomycetes</taxon>
        <taxon>Kitasatosporales</taxon>
        <taxon>Streptomycetaceae</taxon>
        <taxon>Streptomyces</taxon>
    </lineage>
</organism>
<sequence length="260" mass="26830">MAGPERNLDAERDAILAALTPVVDGIVATFGPVCEAVLHDYRRPEASVVALAGSVTGRRTGGAMSEIGMRMLARGDEAADDLNYLTRTRDGTLVKSSTMLLRDSGGAVFGALCLNLDVTAVTQAHALLGALASAAAPGSGTAEPPVTTFGNDIDAVIDAIVDTDQLRRHKHWAQLDRAERLELFRGLDARGVFAVRRSVEQVAARLGISRASAYHYLSQARATAADGGEGAAAPPEPATGPTASPSTAPAPSTTPDGGHP</sequence>
<dbReference type="Pfam" id="PF13309">
    <property type="entry name" value="HTH_22"/>
    <property type="match status" value="1"/>
</dbReference>
<name>A0A918VA11_9ACTN</name>
<dbReference type="PANTHER" id="PTHR35568">
    <property type="entry name" value="TRANSCRIPTIONAL REGULATOR DAUR"/>
    <property type="match status" value="1"/>
</dbReference>
<feature type="region of interest" description="Disordered" evidence="1">
    <location>
        <begin position="223"/>
        <end position="260"/>
    </location>
</feature>
<protein>
    <submittedName>
        <fullName evidence="4">DNA-binding protein</fullName>
    </submittedName>
</protein>
<dbReference type="InterPro" id="IPR013559">
    <property type="entry name" value="YheO"/>
</dbReference>
<evidence type="ECO:0000256" key="1">
    <source>
        <dbReference type="SAM" id="MobiDB-lite"/>
    </source>
</evidence>
<feature type="compositionally biased region" description="Low complexity" evidence="1">
    <location>
        <begin position="239"/>
        <end position="260"/>
    </location>
</feature>
<proteinExistence type="predicted"/>
<gene>
    <name evidence="4" type="ORF">GCM10010389_22610</name>
</gene>
<dbReference type="PANTHER" id="PTHR35568:SF1">
    <property type="entry name" value="TRANSCRIPTIONAL REGULATOR DAUR"/>
    <property type="match status" value="1"/>
</dbReference>
<evidence type="ECO:0000259" key="3">
    <source>
        <dbReference type="Pfam" id="PF13309"/>
    </source>
</evidence>
<evidence type="ECO:0000313" key="5">
    <source>
        <dbReference type="Proteomes" id="UP000623010"/>
    </source>
</evidence>
<feature type="domain" description="Transcriptional regulator DauR-like HTH" evidence="3">
    <location>
        <begin position="157"/>
        <end position="217"/>
    </location>
</feature>
<dbReference type="InterPro" id="IPR039446">
    <property type="entry name" value="DauR-like"/>
</dbReference>
<comment type="caution">
    <text evidence="4">The sequence shown here is derived from an EMBL/GenBank/DDBJ whole genome shotgun (WGS) entry which is preliminary data.</text>
</comment>
<dbReference type="RefSeq" id="WP_190057235.1">
    <property type="nucleotide sequence ID" value="NZ_BMWH01000006.1"/>
</dbReference>
<reference evidence="4" key="1">
    <citation type="journal article" date="2014" name="Int. J. Syst. Evol. Microbiol.">
        <title>Complete genome sequence of Corynebacterium casei LMG S-19264T (=DSM 44701T), isolated from a smear-ripened cheese.</title>
        <authorList>
            <consortium name="US DOE Joint Genome Institute (JGI-PGF)"/>
            <person name="Walter F."/>
            <person name="Albersmeier A."/>
            <person name="Kalinowski J."/>
            <person name="Ruckert C."/>
        </authorList>
    </citation>
    <scope>NUCLEOTIDE SEQUENCE</scope>
    <source>
        <strain evidence="4">JCM 5016</strain>
    </source>
</reference>
<dbReference type="Proteomes" id="UP000623010">
    <property type="component" value="Unassembled WGS sequence"/>
</dbReference>
<accession>A0A918VA11</accession>